<name>A0A1I3ENL0_9RHOB</name>
<dbReference type="PANTHER" id="PTHR43877">
    <property type="entry name" value="AMINOALKYLPHOSPHONATE N-ACETYLTRANSFERASE-RELATED-RELATED"/>
    <property type="match status" value="1"/>
</dbReference>
<feature type="region of interest" description="Disordered" evidence="3">
    <location>
        <begin position="1"/>
        <end position="33"/>
    </location>
</feature>
<keyword evidence="1 5" id="KW-0808">Transferase</keyword>
<dbReference type="OrthoDB" id="7871902at2"/>
<proteinExistence type="predicted"/>
<dbReference type="Pfam" id="PF00583">
    <property type="entry name" value="Acetyltransf_1"/>
    <property type="match status" value="1"/>
</dbReference>
<accession>A0A1I3ENL0</accession>
<reference evidence="5 6" key="1">
    <citation type="submission" date="2016-10" db="EMBL/GenBank/DDBJ databases">
        <authorList>
            <person name="de Groot N.N."/>
        </authorList>
    </citation>
    <scope>NUCLEOTIDE SEQUENCE [LARGE SCALE GENOMIC DNA]</scope>
    <source>
        <strain evidence="5 6">CGMCC 1.11030</strain>
    </source>
</reference>
<dbReference type="AlphaFoldDB" id="A0A1I3ENL0"/>
<dbReference type="STRING" id="1114924.SAMN05216258_103496"/>
<dbReference type="CDD" id="cd04301">
    <property type="entry name" value="NAT_SF"/>
    <property type="match status" value="1"/>
</dbReference>
<dbReference type="InterPro" id="IPR050832">
    <property type="entry name" value="Bact_Acetyltransf"/>
</dbReference>
<keyword evidence="2" id="KW-0012">Acyltransferase</keyword>
<evidence type="ECO:0000256" key="2">
    <source>
        <dbReference type="ARBA" id="ARBA00023315"/>
    </source>
</evidence>
<dbReference type="InterPro" id="IPR000182">
    <property type="entry name" value="GNAT_dom"/>
</dbReference>
<dbReference type="Gene3D" id="3.40.630.30">
    <property type="match status" value="1"/>
</dbReference>
<organism evidence="5 6">
    <name type="scientific">Albimonas pacifica</name>
    <dbReference type="NCBI Taxonomy" id="1114924"/>
    <lineage>
        <taxon>Bacteria</taxon>
        <taxon>Pseudomonadati</taxon>
        <taxon>Pseudomonadota</taxon>
        <taxon>Alphaproteobacteria</taxon>
        <taxon>Rhodobacterales</taxon>
        <taxon>Paracoccaceae</taxon>
        <taxon>Albimonas</taxon>
    </lineage>
</organism>
<dbReference type="GO" id="GO:0016747">
    <property type="term" value="F:acyltransferase activity, transferring groups other than amino-acyl groups"/>
    <property type="evidence" value="ECO:0007669"/>
    <property type="project" value="InterPro"/>
</dbReference>
<dbReference type="PROSITE" id="PS51186">
    <property type="entry name" value="GNAT"/>
    <property type="match status" value="1"/>
</dbReference>
<evidence type="ECO:0000256" key="1">
    <source>
        <dbReference type="ARBA" id="ARBA00022679"/>
    </source>
</evidence>
<evidence type="ECO:0000313" key="6">
    <source>
        <dbReference type="Proteomes" id="UP000199377"/>
    </source>
</evidence>
<evidence type="ECO:0000313" key="5">
    <source>
        <dbReference type="EMBL" id="SFI00577.1"/>
    </source>
</evidence>
<protein>
    <submittedName>
        <fullName evidence="5">Acetyltransferase (GNAT) family protein</fullName>
    </submittedName>
</protein>
<feature type="compositionally biased region" description="Basic and acidic residues" evidence="3">
    <location>
        <begin position="1"/>
        <end position="12"/>
    </location>
</feature>
<evidence type="ECO:0000256" key="3">
    <source>
        <dbReference type="SAM" id="MobiDB-lite"/>
    </source>
</evidence>
<gene>
    <name evidence="5" type="ORF">SAMN05216258_103496</name>
</gene>
<keyword evidence="6" id="KW-1185">Reference proteome</keyword>
<sequence length="171" mass="18669">MTDQPQTRRPEPAETGPDLSLRRSLPPDPAPLARLLADPEDLALANPNAAQPFDPVEWQEKWLGDPDDAAFYVTDGAGREVGFFALRVGVGPEVRHLAYLCLDPAHRGGAGRRMTELVTEAARDLDALTVTLKVELDNAPALNAYRAAGYEELSRRRGMATLRLDLEDLAA</sequence>
<dbReference type="InterPro" id="IPR016181">
    <property type="entry name" value="Acyl_CoA_acyltransferase"/>
</dbReference>
<dbReference type="SUPFAM" id="SSF55729">
    <property type="entry name" value="Acyl-CoA N-acyltransferases (Nat)"/>
    <property type="match status" value="1"/>
</dbReference>
<evidence type="ECO:0000259" key="4">
    <source>
        <dbReference type="PROSITE" id="PS51186"/>
    </source>
</evidence>
<feature type="domain" description="N-acetyltransferase" evidence="4">
    <location>
        <begin position="32"/>
        <end position="167"/>
    </location>
</feature>
<dbReference type="Proteomes" id="UP000199377">
    <property type="component" value="Unassembled WGS sequence"/>
</dbReference>
<dbReference type="RefSeq" id="WP_092859253.1">
    <property type="nucleotide sequence ID" value="NZ_FOQH01000003.1"/>
</dbReference>
<dbReference type="EMBL" id="FOQH01000003">
    <property type="protein sequence ID" value="SFI00577.1"/>
    <property type="molecule type" value="Genomic_DNA"/>
</dbReference>